<proteinExistence type="predicted"/>
<organism evidence="1 2">
    <name type="scientific">Macrolepiota fuliginosa MF-IS2</name>
    <dbReference type="NCBI Taxonomy" id="1400762"/>
    <lineage>
        <taxon>Eukaryota</taxon>
        <taxon>Fungi</taxon>
        <taxon>Dikarya</taxon>
        <taxon>Basidiomycota</taxon>
        <taxon>Agaricomycotina</taxon>
        <taxon>Agaricomycetes</taxon>
        <taxon>Agaricomycetidae</taxon>
        <taxon>Agaricales</taxon>
        <taxon>Agaricineae</taxon>
        <taxon>Agaricaceae</taxon>
        <taxon>Macrolepiota</taxon>
    </lineage>
</organism>
<dbReference type="AlphaFoldDB" id="A0A9P5WYB4"/>
<dbReference type="EMBL" id="MU153022">
    <property type="protein sequence ID" value="KAF9440000.1"/>
    <property type="molecule type" value="Genomic_DNA"/>
</dbReference>
<dbReference type="Proteomes" id="UP000807342">
    <property type="component" value="Unassembled WGS sequence"/>
</dbReference>
<accession>A0A9P5WYB4</accession>
<dbReference type="OrthoDB" id="3060302at2759"/>
<gene>
    <name evidence="1" type="ORF">P691DRAFT_689037</name>
</gene>
<protein>
    <submittedName>
        <fullName evidence="1">Uncharacterized protein</fullName>
    </submittedName>
</protein>
<sequence>KEDTGHISQMGLSAGSLSHGMMDWVRNICLWKKNLAEHEAVNYDASLSFTVLWGLVWTLLPTEVLADFDNFIQWIGPDLCMDSNKTMEADTGGHGTYHINIGHKDLEYHQAELAPPVGVMAENYCWYIHNENQPHKWAVSLTTSCTSDPDVPSVDAGGHFYIASYGLHFQASPNTLIAWHPADWHGTSLLHIDPLHSSKEYHQQGLCIVTPIRLPDAVKKWREGKIGREEMEKMANDYHPEHELDKPTHILQMQVVAEAPSETGDGLHRSVRLTKKKCKYWNLDHSYSPEWP</sequence>
<feature type="non-terminal residue" evidence="1">
    <location>
        <position position="1"/>
    </location>
</feature>
<reference evidence="1" key="1">
    <citation type="submission" date="2020-11" db="EMBL/GenBank/DDBJ databases">
        <authorList>
            <consortium name="DOE Joint Genome Institute"/>
            <person name="Ahrendt S."/>
            <person name="Riley R."/>
            <person name="Andreopoulos W."/>
            <person name="Labutti K."/>
            <person name="Pangilinan J."/>
            <person name="Ruiz-Duenas F.J."/>
            <person name="Barrasa J.M."/>
            <person name="Sanchez-Garcia M."/>
            <person name="Camarero S."/>
            <person name="Miyauchi S."/>
            <person name="Serrano A."/>
            <person name="Linde D."/>
            <person name="Babiker R."/>
            <person name="Drula E."/>
            <person name="Ayuso-Fernandez I."/>
            <person name="Pacheco R."/>
            <person name="Padilla G."/>
            <person name="Ferreira P."/>
            <person name="Barriuso J."/>
            <person name="Kellner H."/>
            <person name="Castanera R."/>
            <person name="Alfaro M."/>
            <person name="Ramirez L."/>
            <person name="Pisabarro A.G."/>
            <person name="Kuo A."/>
            <person name="Tritt A."/>
            <person name="Lipzen A."/>
            <person name="He G."/>
            <person name="Yan M."/>
            <person name="Ng V."/>
            <person name="Cullen D."/>
            <person name="Martin F."/>
            <person name="Rosso M.-N."/>
            <person name="Henrissat B."/>
            <person name="Hibbett D."/>
            <person name="Martinez A.T."/>
            <person name="Grigoriev I.V."/>
        </authorList>
    </citation>
    <scope>NUCLEOTIDE SEQUENCE</scope>
    <source>
        <strain evidence="1">MF-IS2</strain>
    </source>
</reference>
<evidence type="ECO:0000313" key="2">
    <source>
        <dbReference type="Proteomes" id="UP000807342"/>
    </source>
</evidence>
<comment type="caution">
    <text evidence="1">The sequence shown here is derived from an EMBL/GenBank/DDBJ whole genome shotgun (WGS) entry which is preliminary data.</text>
</comment>
<keyword evidence="2" id="KW-1185">Reference proteome</keyword>
<evidence type="ECO:0000313" key="1">
    <source>
        <dbReference type="EMBL" id="KAF9440000.1"/>
    </source>
</evidence>
<name>A0A9P5WYB4_9AGAR</name>